<dbReference type="OrthoDB" id="137048at2759"/>
<sequence length="248" mass="28044">MWLNNGKSADDVFNSLKLHYTASDFSHNPLGNTWVSYTNAIVTNDPIKTPALFANLETRLSDRPLLQILQMVKTNSTMKDAAIKLETKSIHKIFTSGNSPKDENCSGAPEKKNSPCVQALSISLLIMVPWKKAAAEKKVGAKKNIAAKRCPKCTRVFANCYSMKRHLKKKCDKRSNAKRANEKKERRKIENNTYYIRRKWNISLASMSTSKVLDVLLSKIPENPEMISANLSERLRLLRQDATVDMNT</sequence>
<name>V9ESS5_PHYNI</name>
<gene>
    <name evidence="1" type="ORF">F443_13236</name>
</gene>
<keyword evidence="2" id="KW-1185">Reference proteome</keyword>
<accession>V9ESS5</accession>
<comment type="caution">
    <text evidence="1">The sequence shown here is derived from an EMBL/GenBank/DDBJ whole genome shotgun (WGS) entry which is preliminary data.</text>
</comment>
<dbReference type="eggNOG" id="ENOG502RGU0">
    <property type="taxonomic scope" value="Eukaryota"/>
</dbReference>
<evidence type="ECO:0000313" key="1">
    <source>
        <dbReference type="EMBL" id="ETI41538.1"/>
    </source>
</evidence>
<organism evidence="1 2">
    <name type="scientific">Phytophthora nicotianae P1569</name>
    <dbReference type="NCBI Taxonomy" id="1317065"/>
    <lineage>
        <taxon>Eukaryota</taxon>
        <taxon>Sar</taxon>
        <taxon>Stramenopiles</taxon>
        <taxon>Oomycota</taxon>
        <taxon>Peronosporomycetes</taxon>
        <taxon>Peronosporales</taxon>
        <taxon>Peronosporaceae</taxon>
        <taxon>Phytophthora</taxon>
    </lineage>
</organism>
<dbReference type="Proteomes" id="UP000018721">
    <property type="component" value="Unassembled WGS sequence"/>
</dbReference>
<dbReference type="HOGENOM" id="CLU_1121946_0_0_1"/>
<dbReference type="EMBL" id="ANIZ01002282">
    <property type="protein sequence ID" value="ETI41538.1"/>
    <property type="molecule type" value="Genomic_DNA"/>
</dbReference>
<proteinExistence type="predicted"/>
<evidence type="ECO:0000313" key="2">
    <source>
        <dbReference type="Proteomes" id="UP000018721"/>
    </source>
</evidence>
<reference evidence="1 2" key="1">
    <citation type="submission" date="2013-11" db="EMBL/GenBank/DDBJ databases">
        <title>The Genome Sequence of Phytophthora parasitica P1569.</title>
        <authorList>
            <consortium name="The Broad Institute Genomics Platform"/>
            <person name="Russ C."/>
            <person name="Tyler B."/>
            <person name="Panabieres F."/>
            <person name="Shan W."/>
            <person name="Tripathy S."/>
            <person name="Grunwald N."/>
            <person name="Machado M."/>
            <person name="Johnson C.S."/>
            <person name="Arredondo F."/>
            <person name="Hong C."/>
            <person name="Coffey M."/>
            <person name="Young S.K."/>
            <person name="Zeng Q."/>
            <person name="Gargeya S."/>
            <person name="Fitzgerald M."/>
            <person name="Abouelleil A."/>
            <person name="Alvarado L."/>
            <person name="Chapman S.B."/>
            <person name="Gainer-Dewar J."/>
            <person name="Goldberg J."/>
            <person name="Griggs A."/>
            <person name="Gujja S."/>
            <person name="Hansen M."/>
            <person name="Howarth C."/>
            <person name="Imamovic A."/>
            <person name="Ireland A."/>
            <person name="Larimer J."/>
            <person name="McCowan C."/>
            <person name="Murphy C."/>
            <person name="Pearson M."/>
            <person name="Poon T.W."/>
            <person name="Priest M."/>
            <person name="Roberts A."/>
            <person name="Saif S."/>
            <person name="Shea T."/>
            <person name="Sykes S."/>
            <person name="Wortman J."/>
            <person name="Nusbaum C."/>
            <person name="Birren B."/>
        </authorList>
    </citation>
    <scope>NUCLEOTIDE SEQUENCE [LARGE SCALE GENOMIC DNA]</scope>
    <source>
        <strain evidence="1 2">P1569</strain>
    </source>
</reference>
<dbReference type="AlphaFoldDB" id="V9ESS5"/>
<protein>
    <submittedName>
        <fullName evidence="1">Uncharacterized protein</fullName>
    </submittedName>
</protein>